<feature type="non-terminal residue" evidence="1">
    <location>
        <position position="1"/>
    </location>
</feature>
<organism evidence="1">
    <name type="scientific">Arion vulgaris</name>
    <dbReference type="NCBI Taxonomy" id="1028688"/>
    <lineage>
        <taxon>Eukaryota</taxon>
        <taxon>Metazoa</taxon>
        <taxon>Spiralia</taxon>
        <taxon>Lophotrochozoa</taxon>
        <taxon>Mollusca</taxon>
        <taxon>Gastropoda</taxon>
        <taxon>Heterobranchia</taxon>
        <taxon>Euthyneura</taxon>
        <taxon>Panpulmonata</taxon>
        <taxon>Eupulmonata</taxon>
        <taxon>Stylommatophora</taxon>
        <taxon>Helicina</taxon>
        <taxon>Arionoidea</taxon>
        <taxon>Arionidae</taxon>
        <taxon>Arion</taxon>
    </lineage>
</organism>
<protein>
    <submittedName>
        <fullName evidence="1">Uncharacterized protein</fullName>
    </submittedName>
</protein>
<gene>
    <name evidence="1" type="primary">ORF45416</name>
</gene>
<dbReference type="EMBL" id="HACG01015664">
    <property type="protein sequence ID" value="CEK62529.1"/>
    <property type="molecule type" value="Transcribed_RNA"/>
</dbReference>
<sequence length="56" mass="6521">GVFSHAYYNFNHTKLSQNMYRTSISEAGKFGQQRHTYISNVKFGSWKLSHLISCHI</sequence>
<proteinExistence type="predicted"/>
<name>A0A0B6Z1S8_9EUPU</name>
<accession>A0A0B6Z1S8</accession>
<evidence type="ECO:0000313" key="1">
    <source>
        <dbReference type="EMBL" id="CEK62529.1"/>
    </source>
</evidence>
<dbReference type="AlphaFoldDB" id="A0A0B6Z1S8"/>
<reference evidence="1" key="1">
    <citation type="submission" date="2014-12" db="EMBL/GenBank/DDBJ databases">
        <title>Insight into the proteome of Arion vulgaris.</title>
        <authorList>
            <person name="Aradska J."/>
            <person name="Bulat T."/>
            <person name="Smidak R."/>
            <person name="Sarate P."/>
            <person name="Gangsoo J."/>
            <person name="Sialana F."/>
            <person name="Bilban M."/>
            <person name="Lubec G."/>
        </authorList>
    </citation>
    <scope>NUCLEOTIDE SEQUENCE</scope>
    <source>
        <tissue evidence="1">Skin</tissue>
    </source>
</reference>